<evidence type="ECO:0000313" key="1">
    <source>
        <dbReference type="EMBL" id="JAH14684.1"/>
    </source>
</evidence>
<name>A0A0E9QD05_ANGAN</name>
<accession>A0A0E9QD05</accession>
<reference evidence="1" key="1">
    <citation type="submission" date="2014-11" db="EMBL/GenBank/DDBJ databases">
        <authorList>
            <person name="Amaro Gonzalez C."/>
        </authorList>
    </citation>
    <scope>NUCLEOTIDE SEQUENCE</scope>
</reference>
<reference evidence="1" key="2">
    <citation type="journal article" date="2015" name="Fish Shellfish Immunol.">
        <title>Early steps in the European eel (Anguilla anguilla)-Vibrio vulnificus interaction in the gills: Role of the RtxA13 toxin.</title>
        <authorList>
            <person name="Callol A."/>
            <person name="Pajuelo D."/>
            <person name="Ebbesson L."/>
            <person name="Teles M."/>
            <person name="MacKenzie S."/>
            <person name="Amaro C."/>
        </authorList>
    </citation>
    <scope>NUCLEOTIDE SEQUENCE</scope>
</reference>
<sequence length="14" mass="1658">MLKLQQTQVVINRS</sequence>
<organism evidence="1">
    <name type="scientific">Anguilla anguilla</name>
    <name type="common">European freshwater eel</name>
    <name type="synonym">Muraena anguilla</name>
    <dbReference type="NCBI Taxonomy" id="7936"/>
    <lineage>
        <taxon>Eukaryota</taxon>
        <taxon>Metazoa</taxon>
        <taxon>Chordata</taxon>
        <taxon>Craniata</taxon>
        <taxon>Vertebrata</taxon>
        <taxon>Euteleostomi</taxon>
        <taxon>Actinopterygii</taxon>
        <taxon>Neopterygii</taxon>
        <taxon>Teleostei</taxon>
        <taxon>Anguilliformes</taxon>
        <taxon>Anguillidae</taxon>
        <taxon>Anguilla</taxon>
    </lineage>
</organism>
<dbReference type="EMBL" id="GBXM01093893">
    <property type="protein sequence ID" value="JAH14684.1"/>
    <property type="molecule type" value="Transcribed_RNA"/>
</dbReference>
<proteinExistence type="predicted"/>
<protein>
    <submittedName>
        <fullName evidence="1">Uncharacterized protein</fullName>
    </submittedName>
</protein>